<dbReference type="EMBL" id="BAAANS010000024">
    <property type="protein sequence ID" value="GAA2102624.1"/>
    <property type="molecule type" value="Genomic_DNA"/>
</dbReference>
<evidence type="ECO:0000313" key="3">
    <source>
        <dbReference type="Proteomes" id="UP001500897"/>
    </source>
</evidence>
<name>A0ABN2X3I4_9ACTN</name>
<evidence type="ECO:0000313" key="2">
    <source>
        <dbReference type="EMBL" id="GAA2102624.1"/>
    </source>
</evidence>
<evidence type="ECO:0000256" key="1">
    <source>
        <dbReference type="SAM" id="MobiDB-lite"/>
    </source>
</evidence>
<comment type="caution">
    <text evidence="2">The sequence shown here is derived from an EMBL/GenBank/DDBJ whole genome shotgun (WGS) entry which is preliminary data.</text>
</comment>
<proteinExistence type="predicted"/>
<organism evidence="2 3">
    <name type="scientific">Kitasatospora saccharophila</name>
    <dbReference type="NCBI Taxonomy" id="407973"/>
    <lineage>
        <taxon>Bacteria</taxon>
        <taxon>Bacillati</taxon>
        <taxon>Actinomycetota</taxon>
        <taxon>Actinomycetes</taxon>
        <taxon>Kitasatosporales</taxon>
        <taxon>Streptomycetaceae</taxon>
        <taxon>Kitasatospora</taxon>
    </lineage>
</organism>
<gene>
    <name evidence="2" type="ORF">GCM10009759_37320</name>
</gene>
<reference evidence="2 3" key="1">
    <citation type="journal article" date="2019" name="Int. J. Syst. Evol. Microbiol.">
        <title>The Global Catalogue of Microorganisms (GCM) 10K type strain sequencing project: providing services to taxonomists for standard genome sequencing and annotation.</title>
        <authorList>
            <consortium name="The Broad Institute Genomics Platform"/>
            <consortium name="The Broad Institute Genome Sequencing Center for Infectious Disease"/>
            <person name="Wu L."/>
            <person name="Ma J."/>
        </authorList>
    </citation>
    <scope>NUCLEOTIDE SEQUENCE [LARGE SCALE GENOMIC DNA]</scope>
    <source>
        <strain evidence="2 3">JCM 14559</strain>
    </source>
</reference>
<protein>
    <submittedName>
        <fullName evidence="2">Uncharacterized protein</fullName>
    </submittedName>
</protein>
<keyword evidence="3" id="KW-1185">Reference proteome</keyword>
<dbReference type="Proteomes" id="UP001500897">
    <property type="component" value="Unassembled WGS sequence"/>
</dbReference>
<accession>A0ABN2X3I4</accession>
<feature type="compositionally biased region" description="Gly residues" evidence="1">
    <location>
        <begin position="28"/>
        <end position="39"/>
    </location>
</feature>
<sequence length="71" mass="7823">MRHPEQPEGRHRHHRDHHGVSIRTGPGAPDGGSAGGGRRVSGRLRWVVVRFRFPVTPCEPEHIGAVVYCPG</sequence>
<feature type="region of interest" description="Disordered" evidence="1">
    <location>
        <begin position="1"/>
        <end position="39"/>
    </location>
</feature>